<dbReference type="OMA" id="DEYYCDG"/>
<gene>
    <name evidence="2" type="ORF">POCTA_138.1.T0370093</name>
</gene>
<feature type="transmembrane region" description="Helical" evidence="1">
    <location>
        <begin position="83"/>
        <end position="105"/>
    </location>
</feature>
<dbReference type="AlphaFoldDB" id="A0A8S1UAB8"/>
<sequence>MFYLFVFVKLTQEYSRIISSKHFNVIRRKQMQYHLFINLCQQIIIPALIIKMKIMQKCFMIFENSELENQYQLGRSLSIKKPVFICSIFLTFVCNLATIIIQSTFRAIESQYIYIIFTFITILEYITIVLMNKIQFLQLGITFTNIMIGFAQLDGDSSSTTKGEYYAYGNVIMQLQAVLYFISSFNHAIFQVIVHLILRLIITTYQSKQEVDFLLVGMGISGGLMILITVHYYESRSRINFIQNLQENKLEDAYSFIIQRPYFKISLSESRMLFNLNTKHQIEEFPGFDEYYCDGCNARNLMRSYTNENKQSIESLLLSQKLENNGYWIITFKKQTFQIKYCKVDLQQQNYLIILQDIDIQDKKQIDIEKEQSKLEYFLKSNQDFQHKKFFNWGALSILMINNKIIQKIDLRLAISKLIHIYKKYLFTNLNIDIVCFDQNLHIYSFKNQLKIFLIQIFEIISKIQYYDRTEIKIILQRKGCDALIKFENVNKIQFNFSYSQNFFIQHVQSLVIDYIDLSDCIGILIRNHPIGTFNRK</sequence>
<dbReference type="OrthoDB" id="309545at2759"/>
<feature type="transmembrane region" description="Helical" evidence="1">
    <location>
        <begin position="136"/>
        <end position="153"/>
    </location>
</feature>
<evidence type="ECO:0000313" key="3">
    <source>
        <dbReference type="Proteomes" id="UP000683925"/>
    </source>
</evidence>
<keyword evidence="1" id="KW-0812">Transmembrane</keyword>
<comment type="caution">
    <text evidence="2">The sequence shown here is derived from an EMBL/GenBank/DDBJ whole genome shotgun (WGS) entry which is preliminary data.</text>
</comment>
<dbReference type="EMBL" id="CAJJDP010000037">
    <property type="protein sequence ID" value="CAD8159646.1"/>
    <property type="molecule type" value="Genomic_DNA"/>
</dbReference>
<feature type="transmembrane region" description="Helical" evidence="1">
    <location>
        <begin position="213"/>
        <end position="233"/>
    </location>
</feature>
<feature type="transmembrane region" description="Helical" evidence="1">
    <location>
        <begin position="31"/>
        <end position="50"/>
    </location>
</feature>
<keyword evidence="1" id="KW-0472">Membrane</keyword>
<evidence type="ECO:0000256" key="1">
    <source>
        <dbReference type="SAM" id="Phobius"/>
    </source>
</evidence>
<keyword evidence="1" id="KW-1133">Transmembrane helix</keyword>
<keyword evidence="3" id="KW-1185">Reference proteome</keyword>
<organism evidence="2 3">
    <name type="scientific">Paramecium octaurelia</name>
    <dbReference type="NCBI Taxonomy" id="43137"/>
    <lineage>
        <taxon>Eukaryota</taxon>
        <taxon>Sar</taxon>
        <taxon>Alveolata</taxon>
        <taxon>Ciliophora</taxon>
        <taxon>Intramacronucleata</taxon>
        <taxon>Oligohymenophorea</taxon>
        <taxon>Peniculida</taxon>
        <taxon>Parameciidae</taxon>
        <taxon>Paramecium</taxon>
    </lineage>
</organism>
<dbReference type="Proteomes" id="UP000683925">
    <property type="component" value="Unassembled WGS sequence"/>
</dbReference>
<feature type="transmembrane region" description="Helical" evidence="1">
    <location>
        <begin position="111"/>
        <end position="129"/>
    </location>
</feature>
<proteinExistence type="predicted"/>
<name>A0A8S1UAB8_PAROT</name>
<protein>
    <recommendedName>
        <fullName evidence="4">Transmembrane protein</fullName>
    </recommendedName>
</protein>
<evidence type="ECO:0008006" key="4">
    <source>
        <dbReference type="Google" id="ProtNLM"/>
    </source>
</evidence>
<accession>A0A8S1UAB8</accession>
<reference evidence="2" key="1">
    <citation type="submission" date="2021-01" db="EMBL/GenBank/DDBJ databases">
        <authorList>
            <consortium name="Genoscope - CEA"/>
            <person name="William W."/>
        </authorList>
    </citation>
    <scope>NUCLEOTIDE SEQUENCE</scope>
</reference>
<evidence type="ECO:0000313" key="2">
    <source>
        <dbReference type="EMBL" id="CAD8159646.1"/>
    </source>
</evidence>